<dbReference type="HAMAP" id="MF_01483">
    <property type="entry name" value="RbpA"/>
    <property type="match status" value="1"/>
</dbReference>
<comment type="caution">
    <text evidence="1">Lacks conserved residue(s) required for the propagation of feature annotation.</text>
</comment>
<sequence>MADRSLRGMRLGAQSLQSEEGVTFSPRVPHTYRCETCGRETVMIFSAEAEAPDEWECKYCARTATRLVDSLPVIVDHSDEKIPRTHWDMLLERRTRDELEELLEERLSVLRLRRGGQQKIGA</sequence>
<dbReference type="AlphaFoldDB" id="A0A1H8D884"/>
<dbReference type="InterPro" id="IPR025182">
    <property type="entry name" value="RNApol-bd_RbpA"/>
</dbReference>
<dbReference type="RefSeq" id="WP_092107959.1">
    <property type="nucleotide sequence ID" value="NZ_FOCN01000003.1"/>
</dbReference>
<comment type="similarity">
    <text evidence="1">Belongs to the RNA polymerase-binding protein RbpA family.</text>
</comment>
<evidence type="ECO:0000313" key="2">
    <source>
        <dbReference type="EMBL" id="TFB91928.1"/>
    </source>
</evidence>
<proteinExistence type="inferred from homology"/>
<comment type="function">
    <text evidence="1">Binds to RNA polymerase (RNAP), stimulating transcription from principal, but not alternative sigma factor promoters.</text>
</comment>
<dbReference type="Proteomes" id="UP000297654">
    <property type="component" value="Unassembled WGS sequence"/>
</dbReference>
<gene>
    <name evidence="1" type="primary">rbpA</name>
    <name evidence="2" type="ORF">E3O10_06115</name>
</gene>
<protein>
    <recommendedName>
        <fullName evidence="1">RNA polymerase-binding protein RbpA</fullName>
    </recommendedName>
</protein>
<reference evidence="2 3" key="1">
    <citation type="submission" date="2019-03" db="EMBL/GenBank/DDBJ databases">
        <title>Genomics of glacier-inhabiting Cryobacterium strains.</title>
        <authorList>
            <person name="Liu Q."/>
            <person name="Xin Y.-H."/>
        </authorList>
    </citation>
    <scope>NUCLEOTIDE SEQUENCE [LARGE SCALE GENOMIC DNA]</scope>
    <source>
        <strain evidence="2 3">Hh15</strain>
    </source>
</reference>
<accession>A0A1H8D884</accession>
<keyword evidence="1" id="KW-0804">Transcription</keyword>
<evidence type="ECO:0000256" key="1">
    <source>
        <dbReference type="HAMAP-Rule" id="MF_01483"/>
    </source>
</evidence>
<dbReference type="Pfam" id="PF13397">
    <property type="entry name" value="RbpA"/>
    <property type="match status" value="1"/>
</dbReference>
<name>A0A1H8D884_9MICO</name>
<keyword evidence="3" id="KW-1185">Reference proteome</keyword>
<dbReference type="InterPro" id="IPR038638">
    <property type="entry name" value="RbpA_sf"/>
</dbReference>
<evidence type="ECO:0000313" key="3">
    <source>
        <dbReference type="Proteomes" id="UP000297654"/>
    </source>
</evidence>
<dbReference type="OrthoDB" id="3618415at2"/>
<dbReference type="GO" id="GO:0001000">
    <property type="term" value="F:bacterial-type RNA polymerase core enzyme binding"/>
    <property type="evidence" value="ECO:0007669"/>
    <property type="project" value="UniProtKB-UniRule"/>
</dbReference>
<organism evidence="2 3">
    <name type="scientific">Cryobacterium luteum</name>
    <dbReference type="NCBI Taxonomy" id="1424661"/>
    <lineage>
        <taxon>Bacteria</taxon>
        <taxon>Bacillati</taxon>
        <taxon>Actinomycetota</taxon>
        <taxon>Actinomycetes</taxon>
        <taxon>Micrococcales</taxon>
        <taxon>Microbacteriaceae</taxon>
        <taxon>Cryobacterium</taxon>
    </lineage>
</organism>
<dbReference type="GO" id="GO:0045893">
    <property type="term" value="P:positive regulation of DNA-templated transcription"/>
    <property type="evidence" value="ECO:0007669"/>
    <property type="project" value="UniProtKB-UniRule"/>
</dbReference>
<comment type="caution">
    <text evidence="2">The sequence shown here is derived from an EMBL/GenBank/DDBJ whole genome shotgun (WGS) entry which is preliminary data.</text>
</comment>
<keyword evidence="1" id="KW-0805">Transcription regulation</keyword>
<comment type="subunit">
    <text evidence="1">Forms a complex with the RNAP catalytic core and with free principal sigma factors.</text>
</comment>
<dbReference type="STRING" id="1424661.SAMN05216281_103179"/>
<dbReference type="Gene3D" id="2.20.28.270">
    <property type="entry name" value="RNA polymerase-binding protein A"/>
    <property type="match status" value="1"/>
</dbReference>
<dbReference type="EMBL" id="SOFF01000020">
    <property type="protein sequence ID" value="TFB91928.1"/>
    <property type="molecule type" value="Genomic_DNA"/>
</dbReference>